<keyword evidence="2" id="KW-0472">Membrane</keyword>
<evidence type="ECO:0000259" key="3">
    <source>
        <dbReference type="Pfam" id="PF20693"/>
    </source>
</evidence>
<feature type="coiled-coil region" evidence="1">
    <location>
        <begin position="508"/>
        <end position="535"/>
    </location>
</feature>
<dbReference type="Pfam" id="PF20693">
    <property type="entry name" value="YobI-ATPase"/>
    <property type="match status" value="1"/>
</dbReference>
<feature type="coiled-coil region" evidence="1">
    <location>
        <begin position="823"/>
        <end position="850"/>
    </location>
</feature>
<dbReference type="RefSeq" id="WP_128982707.1">
    <property type="nucleotide sequence ID" value="NZ_PDKJ01000014.1"/>
</dbReference>
<comment type="caution">
    <text evidence="4">The sequence shown here is derived from an EMBL/GenBank/DDBJ whole genome shotgun (WGS) entry which is preliminary data.</text>
</comment>
<evidence type="ECO:0000313" key="5">
    <source>
        <dbReference type="Proteomes" id="UP000290172"/>
    </source>
</evidence>
<dbReference type="InterPro" id="IPR048428">
    <property type="entry name" value="YobI-NTPase"/>
</dbReference>
<dbReference type="EMBL" id="PDKJ01000014">
    <property type="protein sequence ID" value="RXJ66476.1"/>
    <property type="molecule type" value="Genomic_DNA"/>
</dbReference>
<keyword evidence="2" id="KW-0812">Transmembrane</keyword>
<evidence type="ECO:0000256" key="2">
    <source>
        <dbReference type="SAM" id="Phobius"/>
    </source>
</evidence>
<name>A0A4Q0Y8C0_9BACT</name>
<keyword evidence="1" id="KW-0175">Coiled coil</keyword>
<reference evidence="4 5" key="1">
    <citation type="submission" date="2017-10" db="EMBL/GenBank/DDBJ databases">
        <title>Genomics of the genus Arcobacter.</title>
        <authorList>
            <person name="Perez-Cataluna A."/>
            <person name="Figueras M.J."/>
        </authorList>
    </citation>
    <scope>NUCLEOTIDE SEQUENCE [LARGE SCALE GENOMIC DNA]</scope>
    <source>
        <strain evidence="4 5">CECT 8993</strain>
    </source>
</reference>
<dbReference type="AlphaFoldDB" id="A0A4Q0Y8C0"/>
<protein>
    <recommendedName>
        <fullName evidence="3">YobI-like P-loop NTPase domain-containing protein</fullName>
    </recommendedName>
</protein>
<feature type="transmembrane region" description="Helical" evidence="2">
    <location>
        <begin position="160"/>
        <end position="181"/>
    </location>
</feature>
<keyword evidence="2" id="KW-1133">Transmembrane helix</keyword>
<evidence type="ECO:0000256" key="1">
    <source>
        <dbReference type="SAM" id="Coils"/>
    </source>
</evidence>
<evidence type="ECO:0000313" key="4">
    <source>
        <dbReference type="EMBL" id="RXJ66476.1"/>
    </source>
</evidence>
<dbReference type="SUPFAM" id="SSF52540">
    <property type="entry name" value="P-loop containing nucleoside triphosphate hydrolases"/>
    <property type="match status" value="1"/>
</dbReference>
<dbReference type="InterPro" id="IPR027417">
    <property type="entry name" value="P-loop_NTPase"/>
</dbReference>
<proteinExistence type="predicted"/>
<gene>
    <name evidence="4" type="ORF">CRV08_12720</name>
</gene>
<organism evidence="4 5">
    <name type="scientific">Halarcobacter ebronensis</name>
    <dbReference type="NCBI Taxonomy" id="1462615"/>
    <lineage>
        <taxon>Bacteria</taxon>
        <taxon>Pseudomonadati</taxon>
        <taxon>Campylobacterota</taxon>
        <taxon>Epsilonproteobacteria</taxon>
        <taxon>Campylobacterales</taxon>
        <taxon>Arcobacteraceae</taxon>
        <taxon>Halarcobacter</taxon>
    </lineage>
</organism>
<accession>A0A4Q0Y8C0</accession>
<sequence length="1184" mass="141442">MDKDTYECKKILENLSPINNAVNNEIYDCSLKQGIDNKDIKNIALAGAYGSGKSSILRTFEEKHKNEYKFLNISLADFSNSEKNSENIDIERSILQKMFYTVKSEDIPFSRFRRIKDISLGDLKKYSLYIFIFLFSFFIAYENKDLPEYLSYLKFNVSYIVFFIICLIGLFFIIPNIVTLIKDIDLKKINLKSGELDLGYKDSSSILNKNLDEIIYFFKVTKYNIVIFEDLDRYESKIDIFIKLREINLILNNSNEIKYDIKFIYAIKDDTFIDEERTKFFDLIIPVIPIVDYSNSSEQLKVMIKRYKEYQGVKRDILKSSFINEICLYINNMRLLKNIFNEFIIYHNKLEMETIKSPNNNEKLFSIIVYKNLYPDDFSKLSNNNGIAYSIISKKDIIIDNKIRLMQEEINKYKKEIDTIESEQIKSIDELRSIYIFNTLKRINPINNSEIIIDSTRFNISILINEENFEKLRNSKKIRINGYEVIEFVDVEKDISSLGYEDREKLIKNKSKNHLEQIKKEIEVLELEKVKIRTKNLKELIENIDDIFDKETKKNGLLVYLVINGYFDENYSYYISHFYEESISKSDREFILSIREKREKEYSYKLERVGEVVKQLNISEFNKKEILNFDLLEHLYEINRKSEINQIIKQINVDRNLDFINGFIESNYKYIEKFIKSLVEQCTWLWDEIYNSKLSEDTKEKYLQLIFRYMNIKNFEKQNIDLISEYISEIDNFSKFSKDIDIEKIKEILSIIKPSFKTISQIRENKEILQYVYENNFYSLSHEIIEEILIEFNENEFKKEDLLVKNLSIIKKSTCKSLIEYVNSNIEQYIENVLLKLENLEEDENVLEELFNNNIISDNIKIALIDKSITKISDINKIEVDKLWFEFFKKNKIKADWKNILCYYEKFKILDEFLFEFMNIIDNVETLSKTRLNTKSEFIKNSEFKIDLVESLLKEILLENDFSIESYALLIKANGYWYKSLDITKLDEEKITLLVKEGKFQLTIENFNLLKEYTNNQHIKLIEKNIKDFLEKYEEYSIDEKDLTLMLESNFIDKKNKLLIIDKMDNLLVIDENIAKAIYDNMDRKKEYQFSFLENIFSYLNNCEMKVVLLKEQNQNLNDDDFISLLRLIGDEYEIISNQNGKRPKIKSTYYNRDLITILKERGFITKEKEEKNKMIRVFVKDVK</sequence>
<feature type="domain" description="YobI-like P-loop NTPase" evidence="3">
    <location>
        <begin position="28"/>
        <end position="387"/>
    </location>
</feature>
<dbReference type="Proteomes" id="UP000290172">
    <property type="component" value="Unassembled WGS sequence"/>
</dbReference>